<evidence type="ECO:0000313" key="5">
    <source>
        <dbReference type="EMBL" id="ALI55970.1"/>
    </source>
</evidence>
<dbReference type="GO" id="GO:0016787">
    <property type="term" value="F:hydrolase activity"/>
    <property type="evidence" value="ECO:0007669"/>
    <property type="project" value="UniProtKB-KW"/>
</dbReference>
<name>A0A0P0AC84_9RHOB</name>
<proteinExistence type="predicted"/>
<feature type="domain" description="TNase-like" evidence="4">
    <location>
        <begin position="9"/>
        <end position="99"/>
    </location>
</feature>
<dbReference type="Pfam" id="PF00565">
    <property type="entry name" value="SNase"/>
    <property type="match status" value="1"/>
</dbReference>
<dbReference type="AlphaFoldDB" id="A0A0P0AC84"/>
<evidence type="ECO:0000313" key="6">
    <source>
        <dbReference type="Proteomes" id="UP000064920"/>
    </source>
</evidence>
<dbReference type="KEGG" id="cmar:IMCC12053_2023"/>
<dbReference type="InterPro" id="IPR035437">
    <property type="entry name" value="SNase_OB-fold_sf"/>
</dbReference>
<evidence type="ECO:0000256" key="3">
    <source>
        <dbReference type="ARBA" id="ARBA00022801"/>
    </source>
</evidence>
<protein>
    <submittedName>
        <fullName evidence="5">Succinoglycan biosynthesis protein ExoI</fullName>
    </submittedName>
</protein>
<dbReference type="Gene3D" id="2.40.50.90">
    <property type="match status" value="1"/>
</dbReference>
<keyword evidence="2" id="KW-0255">Endonuclease</keyword>
<dbReference type="PANTHER" id="PTHR12302:SF3">
    <property type="entry name" value="SERINE_THREONINE-PROTEIN KINASE 31"/>
    <property type="match status" value="1"/>
</dbReference>
<dbReference type="STRING" id="1397108.IMCC12053_2023"/>
<reference evidence="5 6" key="1">
    <citation type="submission" date="2015-05" db="EMBL/GenBank/DDBJ databases">
        <authorList>
            <person name="Wang D.B."/>
            <person name="Wang M."/>
        </authorList>
    </citation>
    <scope>NUCLEOTIDE SEQUENCE [LARGE SCALE GENOMIC DNA]</scope>
    <source>
        <strain evidence="5 6">IMCC 12053</strain>
    </source>
</reference>
<accession>A0A0P0AC84</accession>
<dbReference type="InterPro" id="IPR016071">
    <property type="entry name" value="Staphylococal_nuclease_OB-fold"/>
</dbReference>
<dbReference type="Proteomes" id="UP000064920">
    <property type="component" value="Chromosome"/>
</dbReference>
<sequence length="113" mass="12343">MASPGHAQSQITGPVSRVTDGDTFRLEGLKPAIRVWGLDAPELGTREGTAATRAMASLITGQTLRCTVRDIDRYRRIVGQCFLPDGRDVAALMIERGVATEYCRYSGGYYKTC</sequence>
<dbReference type="SUPFAM" id="SSF50199">
    <property type="entry name" value="Staphylococcal nuclease"/>
    <property type="match status" value="1"/>
</dbReference>
<gene>
    <name evidence="5" type="ORF">IMCC12053_2023</name>
</gene>
<keyword evidence="6" id="KW-1185">Reference proteome</keyword>
<dbReference type="SMART" id="SM00318">
    <property type="entry name" value="SNc"/>
    <property type="match status" value="1"/>
</dbReference>
<organism evidence="5 6">
    <name type="scientific">Celeribacter marinus</name>
    <dbReference type="NCBI Taxonomy" id="1397108"/>
    <lineage>
        <taxon>Bacteria</taxon>
        <taxon>Pseudomonadati</taxon>
        <taxon>Pseudomonadota</taxon>
        <taxon>Alphaproteobacteria</taxon>
        <taxon>Rhodobacterales</taxon>
        <taxon>Roseobacteraceae</taxon>
        <taxon>Celeribacter</taxon>
    </lineage>
</organism>
<dbReference type="PANTHER" id="PTHR12302">
    <property type="entry name" value="EBNA2 BINDING PROTEIN P100"/>
    <property type="match status" value="1"/>
</dbReference>
<keyword evidence="1" id="KW-0540">Nuclease</keyword>
<keyword evidence="3" id="KW-0378">Hydrolase</keyword>
<dbReference type="RefSeq" id="WP_177205506.1">
    <property type="nucleotide sequence ID" value="NZ_FOSM01000011.1"/>
</dbReference>
<evidence type="ECO:0000256" key="1">
    <source>
        <dbReference type="ARBA" id="ARBA00022722"/>
    </source>
</evidence>
<evidence type="ECO:0000256" key="2">
    <source>
        <dbReference type="ARBA" id="ARBA00022759"/>
    </source>
</evidence>
<dbReference type="PATRIC" id="fig|1397108.4.peg.2068"/>
<dbReference type="PROSITE" id="PS50830">
    <property type="entry name" value="TNASE_3"/>
    <property type="match status" value="1"/>
</dbReference>
<dbReference type="GO" id="GO:0004519">
    <property type="term" value="F:endonuclease activity"/>
    <property type="evidence" value="ECO:0007669"/>
    <property type="project" value="UniProtKB-KW"/>
</dbReference>
<dbReference type="EMBL" id="CP012023">
    <property type="protein sequence ID" value="ALI55970.1"/>
    <property type="molecule type" value="Genomic_DNA"/>
</dbReference>
<evidence type="ECO:0000259" key="4">
    <source>
        <dbReference type="PROSITE" id="PS50830"/>
    </source>
</evidence>